<sequence length="52" mass="6120">MLQHKETALAILAKGRLSTTQQTFDRCHIGRVNFYYTTNILKMVSKMVRIEY</sequence>
<gene>
    <name evidence="1" type="ORF">QY95_00940</name>
</gene>
<dbReference type="STRING" id="1221996.QY95_00940"/>
<proteinExistence type="predicted"/>
<dbReference type="AlphaFoldDB" id="A0A0F5I711"/>
<keyword evidence="2" id="KW-1185">Reference proteome</keyword>
<accession>A0A0F5I711</accession>
<name>A0A0F5I711_BACTR</name>
<dbReference type="Proteomes" id="UP000031563">
    <property type="component" value="Unassembled WGS sequence"/>
</dbReference>
<protein>
    <submittedName>
        <fullName evidence="1">Uncharacterized protein</fullName>
    </submittedName>
</protein>
<reference evidence="1" key="1">
    <citation type="submission" date="2015-02" db="EMBL/GenBank/DDBJ databases">
        <title>Genome Assembly of Bacillaceae bacterium MTCC 8252.</title>
        <authorList>
            <person name="Verma A."/>
            <person name="Khatri I."/>
            <person name="Mual P."/>
            <person name="Subramanian S."/>
            <person name="Krishnamurthi S."/>
        </authorList>
    </citation>
    <scope>NUCLEOTIDE SEQUENCE [LARGE SCALE GENOMIC DNA]</scope>
    <source>
        <strain evidence="1">MTCC 8252</strain>
    </source>
</reference>
<evidence type="ECO:0000313" key="2">
    <source>
        <dbReference type="Proteomes" id="UP000031563"/>
    </source>
</evidence>
<dbReference type="EMBL" id="JWIR02000024">
    <property type="protein sequence ID" value="KKB41233.1"/>
    <property type="molecule type" value="Genomic_DNA"/>
</dbReference>
<comment type="caution">
    <text evidence="1">The sequence shown here is derived from an EMBL/GenBank/DDBJ whole genome shotgun (WGS) entry which is preliminary data.</text>
</comment>
<evidence type="ECO:0000313" key="1">
    <source>
        <dbReference type="EMBL" id="KKB41233.1"/>
    </source>
</evidence>
<organism evidence="1 2">
    <name type="scientific">Bacillus thermotolerans</name>
    <name type="common">Quasibacillus thermotolerans</name>
    <dbReference type="NCBI Taxonomy" id="1221996"/>
    <lineage>
        <taxon>Bacteria</taxon>
        <taxon>Bacillati</taxon>
        <taxon>Bacillota</taxon>
        <taxon>Bacilli</taxon>
        <taxon>Bacillales</taxon>
        <taxon>Bacillaceae</taxon>
        <taxon>Bacillus</taxon>
    </lineage>
</organism>